<dbReference type="Proteomes" id="UP000316096">
    <property type="component" value="Unassembled WGS sequence"/>
</dbReference>
<dbReference type="PANTHER" id="PTHR48098">
    <property type="entry name" value="ENTEROCHELIN ESTERASE-RELATED"/>
    <property type="match status" value="1"/>
</dbReference>
<dbReference type="InterPro" id="IPR029058">
    <property type="entry name" value="AB_hydrolase_fold"/>
</dbReference>
<name>A0A543CPN4_9ACTN</name>
<sequence length="354" mass="38585">MVKLTKVMESNVRALCGRFFMRGFASVGVVIIVMAVVSGAAGRALAAVPAATADGARVTGERWLGGREVDLTVSSPALGTTAPVRVLLPRGWSRSATRTWPVVYAYHGGRDTYVSWTRSTDIASLAAEYGVMVVMPDTGYSGWFTDWRNHGAFGPPKWETFHTRELTRLMERDYHASTARAAMGISSSGYGAIKYAARHPGMFRYAVSLSGILHLTQTGIPPLILLEASERYDPFRIWGDPTLDRANWEANDPYVQAPHLRGTGMYIASGLTGRPGPYDHPAPGNDGIEAQEILCGATTVSFVKRLKRLGIPATTHIYGDGYHDWTTWQPELHRAWPLMMAAVGAVRTSAAQTT</sequence>
<reference evidence="1 2" key="1">
    <citation type="submission" date="2019-06" db="EMBL/GenBank/DDBJ databases">
        <title>Sequencing the genomes of 1000 actinobacteria strains.</title>
        <authorList>
            <person name="Klenk H.-P."/>
        </authorList>
    </citation>
    <scope>NUCLEOTIDE SEQUENCE [LARGE SCALE GENOMIC DNA]</scope>
    <source>
        <strain evidence="1 2">DSM 102200</strain>
    </source>
</reference>
<dbReference type="Pfam" id="PF00756">
    <property type="entry name" value="Esterase"/>
    <property type="match status" value="1"/>
</dbReference>
<keyword evidence="2" id="KW-1185">Reference proteome</keyword>
<comment type="caution">
    <text evidence="1">The sequence shown here is derived from an EMBL/GenBank/DDBJ whole genome shotgun (WGS) entry which is preliminary data.</text>
</comment>
<dbReference type="GO" id="GO:0016787">
    <property type="term" value="F:hydrolase activity"/>
    <property type="evidence" value="ECO:0007669"/>
    <property type="project" value="UniProtKB-KW"/>
</dbReference>
<dbReference type="InterPro" id="IPR050583">
    <property type="entry name" value="Mycobacterial_A85_antigen"/>
</dbReference>
<dbReference type="EMBL" id="VFOZ01000001">
    <property type="protein sequence ID" value="TQL99068.1"/>
    <property type="molecule type" value="Genomic_DNA"/>
</dbReference>
<keyword evidence="1" id="KW-0378">Hydrolase</keyword>
<dbReference type="PANTHER" id="PTHR48098:SF1">
    <property type="entry name" value="DIACYLGLYCEROL ACYLTRANSFERASE_MYCOLYLTRANSFERASE AG85A"/>
    <property type="match status" value="1"/>
</dbReference>
<organism evidence="1 2">
    <name type="scientific">Actinoallomurus bryophytorum</name>
    <dbReference type="NCBI Taxonomy" id="1490222"/>
    <lineage>
        <taxon>Bacteria</taxon>
        <taxon>Bacillati</taxon>
        <taxon>Actinomycetota</taxon>
        <taxon>Actinomycetes</taxon>
        <taxon>Streptosporangiales</taxon>
        <taxon>Thermomonosporaceae</taxon>
        <taxon>Actinoallomurus</taxon>
    </lineage>
</organism>
<dbReference type="AlphaFoldDB" id="A0A543CPN4"/>
<dbReference type="InterPro" id="IPR000801">
    <property type="entry name" value="Esterase-like"/>
</dbReference>
<evidence type="ECO:0000313" key="1">
    <source>
        <dbReference type="EMBL" id="TQL99068.1"/>
    </source>
</evidence>
<proteinExistence type="predicted"/>
<accession>A0A543CPN4</accession>
<protein>
    <submittedName>
        <fullName evidence="1">S-formylglutathione hydrolase FrmB</fullName>
    </submittedName>
</protein>
<dbReference type="Gene3D" id="3.40.50.1820">
    <property type="entry name" value="alpha/beta hydrolase"/>
    <property type="match status" value="1"/>
</dbReference>
<dbReference type="GO" id="GO:0016747">
    <property type="term" value="F:acyltransferase activity, transferring groups other than amino-acyl groups"/>
    <property type="evidence" value="ECO:0007669"/>
    <property type="project" value="TreeGrafter"/>
</dbReference>
<evidence type="ECO:0000313" key="2">
    <source>
        <dbReference type="Proteomes" id="UP000316096"/>
    </source>
</evidence>
<dbReference type="SUPFAM" id="SSF53474">
    <property type="entry name" value="alpha/beta-Hydrolases"/>
    <property type="match status" value="1"/>
</dbReference>
<gene>
    <name evidence="1" type="ORF">FB559_4723</name>
</gene>